<dbReference type="InterPro" id="IPR006311">
    <property type="entry name" value="TAT_signal"/>
</dbReference>
<keyword evidence="3" id="KW-1185">Reference proteome</keyword>
<dbReference type="PANTHER" id="PTHR35399:SF2">
    <property type="entry name" value="DUF839 DOMAIN-CONTAINING PROTEIN"/>
    <property type="match status" value="1"/>
</dbReference>
<dbReference type="Pfam" id="PF05787">
    <property type="entry name" value="PhoX"/>
    <property type="match status" value="1"/>
</dbReference>
<dbReference type="SUPFAM" id="SSF63829">
    <property type="entry name" value="Calcium-dependent phosphotriesterase"/>
    <property type="match status" value="1"/>
</dbReference>
<organism evidence="2 3">
    <name type="scientific">Actinopolymorpha pittospori</name>
    <dbReference type="NCBI Taxonomy" id="648752"/>
    <lineage>
        <taxon>Bacteria</taxon>
        <taxon>Bacillati</taxon>
        <taxon>Actinomycetota</taxon>
        <taxon>Actinomycetes</taxon>
        <taxon>Propionibacteriales</taxon>
        <taxon>Actinopolymorphaceae</taxon>
        <taxon>Actinopolymorpha</taxon>
    </lineage>
</organism>
<dbReference type="EMBL" id="JADBEM010000001">
    <property type="protein sequence ID" value="MBE1606882.1"/>
    <property type="molecule type" value="Genomic_DNA"/>
</dbReference>
<dbReference type="InterPro" id="IPR008557">
    <property type="entry name" value="PhoX"/>
</dbReference>
<accession>A0A927N0U7</accession>
<dbReference type="PANTHER" id="PTHR35399">
    <property type="entry name" value="SLR8030 PROTEIN"/>
    <property type="match status" value="1"/>
</dbReference>
<feature type="region of interest" description="Disordered" evidence="1">
    <location>
        <begin position="62"/>
        <end position="93"/>
    </location>
</feature>
<gene>
    <name evidence="2" type="ORF">HEB94_003730</name>
</gene>
<evidence type="ECO:0000313" key="2">
    <source>
        <dbReference type="EMBL" id="MBE1606882.1"/>
    </source>
</evidence>
<reference evidence="2" key="1">
    <citation type="submission" date="2020-10" db="EMBL/GenBank/DDBJ databases">
        <title>Sequencing the genomes of 1000 actinobacteria strains.</title>
        <authorList>
            <person name="Klenk H.-P."/>
        </authorList>
    </citation>
    <scope>NUCLEOTIDE SEQUENCE</scope>
    <source>
        <strain evidence="2">DSM 45354</strain>
    </source>
</reference>
<evidence type="ECO:0000256" key="1">
    <source>
        <dbReference type="SAM" id="MobiDB-lite"/>
    </source>
</evidence>
<dbReference type="PROSITE" id="PS51318">
    <property type="entry name" value="TAT"/>
    <property type="match status" value="1"/>
</dbReference>
<proteinExistence type="predicted"/>
<name>A0A927N0U7_9ACTN</name>
<dbReference type="Proteomes" id="UP000638648">
    <property type="component" value="Unassembled WGS sequence"/>
</dbReference>
<evidence type="ECO:0000313" key="3">
    <source>
        <dbReference type="Proteomes" id="UP000638648"/>
    </source>
</evidence>
<comment type="caution">
    <text evidence="2">The sequence shown here is derived from an EMBL/GenBank/DDBJ whole genome shotgun (WGS) entry which is preliminary data.</text>
</comment>
<sequence>MTCTFRCGSACDHPVPNPTDNEYFGDVVTAALSRRSVIKGSAAGALLLSAGAALAPTPAAASSMAGMPKLPTAHGPSKPSHGRGHHGGVDSLDFTPVAPNKLDQLSVPKGYHQAVVAAWGDPVTPDAPRFDFERQTAHAQSKQFGYNNDYLMVLPLGRGPRGSERALMVINHEYTDEILMFRGWKDGAGAPIEQLRIAMAAHGMSVVEIERVGRTGRWRLARSGRRPFNRRFTATTPFLVTGPAAGHALLKTKADPSGRRVLGTLNNCSGGVTPWGTTLHGEENINQYFEASAPVDPAYVDAFKRYGLPIAANSGKFWSRVDERFDLAKHPNEANRFGWVVEIDPHDPDAVPRKRTMLGRFKHEGATVTIAKDGRAVVYLGDDEKFDYLYKFVSTDRQRKGNSAAAHRHNMDLLDHGTLYVAKFTGDGSDDGQYDGTGEWIKLCTDKESFVPGMSVAEVLINTRLAADKMGPTKMDRPEDVERNPVTGSVYMACTNNDSRTAAQVDEANPRATNKHGHIVEFDEEHQDAAARTFTWRLFLVCGDPEDPSTYFGGYDKSKVSPISCPDNVAFDGSGNLWISTDGNALGSNDGLFATATRGPERGHVKQFLTVPIGAETCGPLVSEDQRTVFVAVQHPGELDGGTPETPKSHWPFGDQPRPAVACVWKD</sequence>
<protein>
    <submittedName>
        <fullName evidence="2">Secreted PhoX family phosphatase</fullName>
    </submittedName>
</protein>
<dbReference type="RefSeq" id="WP_238361557.1">
    <property type="nucleotide sequence ID" value="NZ_BAABJL010000109.1"/>
</dbReference>
<dbReference type="AlphaFoldDB" id="A0A927N0U7"/>